<reference evidence="1 2" key="1">
    <citation type="submission" date="2024-09" db="EMBL/GenBank/DDBJ databases">
        <title>Genome sequencing and assembly of Phytophthora oleae, isolate VK10A, causative agent of rot of olive drupes.</title>
        <authorList>
            <person name="Conti Taguali S."/>
            <person name="Riolo M."/>
            <person name="La Spada F."/>
            <person name="Cacciola S.O."/>
            <person name="Dionisio G."/>
        </authorList>
    </citation>
    <scope>NUCLEOTIDE SEQUENCE [LARGE SCALE GENOMIC DNA]</scope>
    <source>
        <strain evidence="1 2">VK10A</strain>
    </source>
</reference>
<dbReference type="Proteomes" id="UP001632037">
    <property type="component" value="Unassembled WGS sequence"/>
</dbReference>
<dbReference type="AlphaFoldDB" id="A0ABD3F4K4"/>
<evidence type="ECO:0000313" key="2">
    <source>
        <dbReference type="Proteomes" id="UP001632037"/>
    </source>
</evidence>
<proteinExistence type="predicted"/>
<dbReference type="PANTHER" id="PTHR37069">
    <property type="entry name" value="DDE_TNP_1_7 DOMAIN-CONTAINING PROTEIN"/>
    <property type="match status" value="1"/>
</dbReference>
<keyword evidence="2" id="KW-1185">Reference proteome</keyword>
<accession>A0ABD3F4K4</accession>
<dbReference type="PANTHER" id="PTHR37069:SF2">
    <property type="entry name" value="PIGGYBAC TRANSPOSABLE ELEMENT-DERIVED PROTEIN DOMAIN-CONTAINING PROTEIN"/>
    <property type="match status" value="1"/>
</dbReference>
<sequence>MIWTALVGRSFANERKRAMPEVPGARKRIHLPEPLPKTKRRSVTQAAAIVESTNVHNALGSIVEFRRACIKLRQEGWASKPPRPGLDIRYRYIKPGRDVNGEEGVGFLLGEEAVLQFIASNANETIEEAGAKASAPVGPSSGTCARFWCSRASTNALCVSVGFVKAVTTLHKRFVAKGEAVVEAGATDVVQCGSWVTYLEA</sequence>
<comment type="caution">
    <text evidence="1">The sequence shown here is derived from an EMBL/GenBank/DDBJ whole genome shotgun (WGS) entry which is preliminary data.</text>
</comment>
<protein>
    <submittedName>
        <fullName evidence="1">Uncharacterized protein</fullName>
    </submittedName>
</protein>
<organism evidence="1 2">
    <name type="scientific">Phytophthora oleae</name>
    <dbReference type="NCBI Taxonomy" id="2107226"/>
    <lineage>
        <taxon>Eukaryota</taxon>
        <taxon>Sar</taxon>
        <taxon>Stramenopiles</taxon>
        <taxon>Oomycota</taxon>
        <taxon>Peronosporomycetes</taxon>
        <taxon>Peronosporales</taxon>
        <taxon>Peronosporaceae</taxon>
        <taxon>Phytophthora</taxon>
    </lineage>
</organism>
<name>A0ABD3F4K4_9STRA</name>
<gene>
    <name evidence="1" type="ORF">V7S43_014366</name>
</gene>
<evidence type="ECO:0000313" key="1">
    <source>
        <dbReference type="EMBL" id="KAL3660611.1"/>
    </source>
</evidence>
<dbReference type="EMBL" id="JBIMZQ010000040">
    <property type="protein sequence ID" value="KAL3660611.1"/>
    <property type="molecule type" value="Genomic_DNA"/>
</dbReference>